<proteinExistence type="predicted"/>
<name>A0A2P6MTY8_9EUKA</name>
<evidence type="ECO:0000313" key="1">
    <source>
        <dbReference type="EMBL" id="PRP75163.1"/>
    </source>
</evidence>
<keyword evidence="2" id="KW-1185">Reference proteome</keyword>
<reference evidence="1 2" key="1">
    <citation type="journal article" date="2018" name="Genome Biol. Evol.">
        <title>Multiple Roots of Fruiting Body Formation in Amoebozoa.</title>
        <authorList>
            <person name="Hillmann F."/>
            <person name="Forbes G."/>
            <person name="Novohradska S."/>
            <person name="Ferling I."/>
            <person name="Riege K."/>
            <person name="Groth M."/>
            <person name="Westermann M."/>
            <person name="Marz M."/>
            <person name="Spaller T."/>
            <person name="Winckler T."/>
            <person name="Schaap P."/>
            <person name="Glockner G."/>
        </authorList>
    </citation>
    <scope>NUCLEOTIDE SEQUENCE [LARGE SCALE GENOMIC DNA]</scope>
    <source>
        <strain evidence="1 2">Jena</strain>
    </source>
</reference>
<dbReference type="Proteomes" id="UP000241769">
    <property type="component" value="Unassembled WGS sequence"/>
</dbReference>
<gene>
    <name evidence="1" type="ORF">PROFUN_15949</name>
</gene>
<protein>
    <submittedName>
        <fullName evidence="1">Uncharacterized protein</fullName>
    </submittedName>
</protein>
<accession>A0A2P6MTY8</accession>
<dbReference type="EMBL" id="MDYQ01000415">
    <property type="protein sequence ID" value="PRP75163.1"/>
    <property type="molecule type" value="Genomic_DNA"/>
</dbReference>
<sequence length="157" mass="17855">MYYAACLIGYKNHSWQSALPSKGHPQEQLNGLLPFASLLHKASTEHMNAYKCFAEDYQTEHKRRGFNREQPQGQDHVQDASSWIRISTQNLLAPLETFGTQFFITIQSTYSLTVDKATDDEETPKSEQRCTGVRPDLSDGWPITNFTHLVTAGSFRK</sequence>
<dbReference type="InParanoid" id="A0A2P6MTY8"/>
<organism evidence="1 2">
    <name type="scientific">Planoprotostelium fungivorum</name>
    <dbReference type="NCBI Taxonomy" id="1890364"/>
    <lineage>
        <taxon>Eukaryota</taxon>
        <taxon>Amoebozoa</taxon>
        <taxon>Evosea</taxon>
        <taxon>Variosea</taxon>
        <taxon>Cavosteliida</taxon>
        <taxon>Cavosteliaceae</taxon>
        <taxon>Planoprotostelium</taxon>
    </lineage>
</organism>
<dbReference type="AlphaFoldDB" id="A0A2P6MTY8"/>
<evidence type="ECO:0000313" key="2">
    <source>
        <dbReference type="Proteomes" id="UP000241769"/>
    </source>
</evidence>
<comment type="caution">
    <text evidence="1">The sequence shown here is derived from an EMBL/GenBank/DDBJ whole genome shotgun (WGS) entry which is preliminary data.</text>
</comment>